<protein>
    <recommendedName>
        <fullName evidence="1">YubB ferredoxin-like domain-containing protein</fullName>
    </recommendedName>
</protein>
<dbReference type="InterPro" id="IPR041329">
    <property type="entry name" value="YubB_C"/>
</dbReference>
<evidence type="ECO:0000313" key="3">
    <source>
        <dbReference type="Proteomes" id="UP000505355"/>
    </source>
</evidence>
<dbReference type="Pfam" id="PF18406">
    <property type="entry name" value="DUF1281_C"/>
    <property type="match status" value="1"/>
</dbReference>
<reference evidence="2 3" key="1">
    <citation type="submission" date="2020-05" db="EMBL/GenBank/DDBJ databases">
        <title>Mucilaginibacter mali sp. nov.</title>
        <authorList>
            <person name="Kim H.S."/>
            <person name="Lee K.C."/>
            <person name="Suh M.K."/>
            <person name="Kim J.-S."/>
            <person name="Han K.-I."/>
            <person name="Eom M.K."/>
            <person name="Shin Y.K."/>
            <person name="Lee J.-S."/>
        </authorList>
    </citation>
    <scope>NUCLEOTIDE SEQUENCE [LARGE SCALE GENOMIC DNA]</scope>
    <source>
        <strain evidence="2 3">G2-14</strain>
    </source>
</reference>
<sequence>MPNWCANSVVFFAAEDRLGMIRDLFTDIQQKQEVDGRYHLPDFAVSEGFMRDIVLEPGCITFTTRSSPNISLLAEIADHYDAAFVNRYMEIGDGLYGEARYDFYMLTITDLDQEELRAAICYDPQKRDYPYGEQVFEYEGDLLDHILDQKIAQKSDTDIYQRLR</sequence>
<evidence type="ECO:0000313" key="2">
    <source>
        <dbReference type="EMBL" id="QKJ28359.1"/>
    </source>
</evidence>
<dbReference type="KEGG" id="mmab:HQ865_00810"/>
<proteinExistence type="predicted"/>
<dbReference type="EMBL" id="CP054139">
    <property type="protein sequence ID" value="QKJ28359.1"/>
    <property type="molecule type" value="Genomic_DNA"/>
</dbReference>
<gene>
    <name evidence="2" type="ORF">HQ865_00810</name>
</gene>
<keyword evidence="3" id="KW-1185">Reference proteome</keyword>
<feature type="domain" description="YubB ferredoxin-like" evidence="1">
    <location>
        <begin position="58"/>
        <end position="117"/>
    </location>
</feature>
<organism evidence="2 3">
    <name type="scientific">Mucilaginibacter mali</name>
    <dbReference type="NCBI Taxonomy" id="2740462"/>
    <lineage>
        <taxon>Bacteria</taxon>
        <taxon>Pseudomonadati</taxon>
        <taxon>Bacteroidota</taxon>
        <taxon>Sphingobacteriia</taxon>
        <taxon>Sphingobacteriales</taxon>
        <taxon>Sphingobacteriaceae</taxon>
        <taxon>Mucilaginibacter</taxon>
    </lineage>
</organism>
<dbReference type="RefSeq" id="WP_173413061.1">
    <property type="nucleotide sequence ID" value="NZ_CP054139.1"/>
</dbReference>
<evidence type="ECO:0000259" key="1">
    <source>
        <dbReference type="Pfam" id="PF18406"/>
    </source>
</evidence>
<dbReference type="AlphaFoldDB" id="A0A7D4UBQ4"/>
<name>A0A7D4UBQ4_9SPHI</name>
<dbReference type="Proteomes" id="UP000505355">
    <property type="component" value="Chromosome"/>
</dbReference>
<accession>A0A7D4UBQ4</accession>